<evidence type="ECO:0000313" key="1">
    <source>
        <dbReference type="EMBL" id="PKU87048.1"/>
    </source>
</evidence>
<name>A0A2I0XGL4_9ASPA</name>
<protein>
    <submittedName>
        <fullName evidence="1">Uncharacterized protein</fullName>
    </submittedName>
</protein>
<accession>A0A2I0XGL4</accession>
<reference evidence="1 2" key="1">
    <citation type="journal article" date="2016" name="Sci. Rep.">
        <title>The Dendrobium catenatum Lindl. genome sequence provides insights into polysaccharide synthase, floral development and adaptive evolution.</title>
        <authorList>
            <person name="Zhang G.Q."/>
            <person name="Xu Q."/>
            <person name="Bian C."/>
            <person name="Tsai W.C."/>
            <person name="Yeh C.M."/>
            <person name="Liu K.W."/>
            <person name="Yoshida K."/>
            <person name="Zhang L.S."/>
            <person name="Chang S.B."/>
            <person name="Chen F."/>
            <person name="Shi Y."/>
            <person name="Su Y.Y."/>
            <person name="Zhang Y.Q."/>
            <person name="Chen L.J."/>
            <person name="Yin Y."/>
            <person name="Lin M."/>
            <person name="Huang H."/>
            <person name="Deng H."/>
            <person name="Wang Z.W."/>
            <person name="Zhu S.L."/>
            <person name="Zhao X."/>
            <person name="Deng C."/>
            <person name="Niu S.C."/>
            <person name="Huang J."/>
            <person name="Wang M."/>
            <person name="Liu G.H."/>
            <person name="Yang H.J."/>
            <person name="Xiao X.J."/>
            <person name="Hsiao Y.Y."/>
            <person name="Wu W.L."/>
            <person name="Chen Y.Y."/>
            <person name="Mitsuda N."/>
            <person name="Ohme-Takagi M."/>
            <person name="Luo Y.B."/>
            <person name="Van de Peer Y."/>
            <person name="Liu Z.J."/>
        </authorList>
    </citation>
    <scope>NUCLEOTIDE SEQUENCE [LARGE SCALE GENOMIC DNA]</scope>
    <source>
        <tissue evidence="1">The whole plant</tissue>
    </source>
</reference>
<organism evidence="1 2">
    <name type="scientific">Dendrobium catenatum</name>
    <dbReference type="NCBI Taxonomy" id="906689"/>
    <lineage>
        <taxon>Eukaryota</taxon>
        <taxon>Viridiplantae</taxon>
        <taxon>Streptophyta</taxon>
        <taxon>Embryophyta</taxon>
        <taxon>Tracheophyta</taxon>
        <taxon>Spermatophyta</taxon>
        <taxon>Magnoliopsida</taxon>
        <taxon>Liliopsida</taxon>
        <taxon>Asparagales</taxon>
        <taxon>Orchidaceae</taxon>
        <taxon>Epidendroideae</taxon>
        <taxon>Malaxideae</taxon>
        <taxon>Dendrobiinae</taxon>
        <taxon>Dendrobium</taxon>
    </lineage>
</organism>
<dbReference type="AlphaFoldDB" id="A0A2I0XGL4"/>
<dbReference type="Proteomes" id="UP000233837">
    <property type="component" value="Unassembled WGS sequence"/>
</dbReference>
<proteinExistence type="predicted"/>
<dbReference type="EMBL" id="KZ501900">
    <property type="protein sequence ID" value="PKU87048.1"/>
    <property type="molecule type" value="Genomic_DNA"/>
</dbReference>
<gene>
    <name evidence="1" type="ORF">MA16_Dca025340</name>
</gene>
<evidence type="ECO:0000313" key="2">
    <source>
        <dbReference type="Proteomes" id="UP000233837"/>
    </source>
</evidence>
<reference evidence="1 2" key="2">
    <citation type="journal article" date="2017" name="Nature">
        <title>The Apostasia genome and the evolution of orchids.</title>
        <authorList>
            <person name="Zhang G.Q."/>
            <person name="Liu K.W."/>
            <person name="Li Z."/>
            <person name="Lohaus R."/>
            <person name="Hsiao Y.Y."/>
            <person name="Niu S.C."/>
            <person name="Wang J.Y."/>
            <person name="Lin Y.C."/>
            <person name="Xu Q."/>
            <person name="Chen L.J."/>
            <person name="Yoshida K."/>
            <person name="Fujiwara S."/>
            <person name="Wang Z.W."/>
            <person name="Zhang Y.Q."/>
            <person name="Mitsuda N."/>
            <person name="Wang M."/>
            <person name="Liu G.H."/>
            <person name="Pecoraro L."/>
            <person name="Huang H.X."/>
            <person name="Xiao X.J."/>
            <person name="Lin M."/>
            <person name="Wu X.Y."/>
            <person name="Wu W.L."/>
            <person name="Chen Y.Y."/>
            <person name="Chang S.B."/>
            <person name="Sakamoto S."/>
            <person name="Ohme-Takagi M."/>
            <person name="Yagi M."/>
            <person name="Zeng S.J."/>
            <person name="Shen C.Y."/>
            <person name="Yeh C.M."/>
            <person name="Luo Y.B."/>
            <person name="Tsai W.C."/>
            <person name="Van de Peer Y."/>
            <person name="Liu Z.J."/>
        </authorList>
    </citation>
    <scope>NUCLEOTIDE SEQUENCE [LARGE SCALE GENOMIC DNA]</scope>
    <source>
        <tissue evidence="1">The whole plant</tissue>
    </source>
</reference>
<sequence>MEVFPPFCALCQSFVHIRGACKSKSDAPIADPSKLSILGMAVMASHPDVVCEGISPNVNVLEDVPVVVSSPLPLSTPFDVDCVSPVRSFSNALMLDFGPVQGQRFLAGEASMIDGSKVALNTSDTLLPLFVVNLENVVSGDKVGSHMVASTVLSPDALPFVPPVIDLGSPVTNSIALLHVMSNNGLSIVVEVVADAAGVLPSFVSPRACNSAVGNPGCAFNYIPLVSVLAASVILASFSKTHEDVDDPIGSGTDNGNLGGVGCDSTHVDAGLVHSSFVGVQVNVIGHQDLVYYVGENSGLDLRVQIGWLHGSSDDSDSVSSFLVSWG</sequence>
<keyword evidence="2" id="KW-1185">Reference proteome</keyword>